<dbReference type="Proteomes" id="UP001159042">
    <property type="component" value="Unassembled WGS sequence"/>
</dbReference>
<feature type="domain" description="N-acetyltransferase" evidence="1">
    <location>
        <begin position="1"/>
        <end position="114"/>
    </location>
</feature>
<dbReference type="GO" id="GO:1904812">
    <property type="term" value="P:rRNA acetylation involved in maturation of SSU-rRNA"/>
    <property type="evidence" value="ECO:0007669"/>
    <property type="project" value="TreeGrafter"/>
</dbReference>
<dbReference type="EMBL" id="JANEYG010000500">
    <property type="protein sequence ID" value="KAJ8909570.1"/>
    <property type="molecule type" value="Genomic_DNA"/>
</dbReference>
<name>A0AAV8V5X2_9CUCU</name>
<evidence type="ECO:0000313" key="3">
    <source>
        <dbReference type="EMBL" id="KAJ8909570.1"/>
    </source>
</evidence>
<evidence type="ECO:0000259" key="1">
    <source>
        <dbReference type="Pfam" id="PF13718"/>
    </source>
</evidence>
<dbReference type="InterPro" id="IPR000182">
    <property type="entry name" value="GNAT_dom"/>
</dbReference>
<comment type="caution">
    <text evidence="3">The sequence shown here is derived from an EMBL/GenBank/DDBJ whole genome shotgun (WGS) entry which is preliminary data.</text>
</comment>
<dbReference type="Pfam" id="PF13718">
    <property type="entry name" value="GNAT_acetyltr_2"/>
    <property type="match status" value="1"/>
</dbReference>
<accession>A0AAV8V5X2</accession>
<sequence length="175" mass="20554">MGYGSRALHLLKQYYQFEIHSYESQTTHENVDSLIMELGSTSSVEFIEPKRGLPPLLLKLTERPPEKLEYLGVSFGLTEELLKFWKRAEFVPVYLRQTTNELTGEHSCIMLNVLNRTLDETESHWLEAYWTDFRRRFIHLLSYQFKLFHPSLALGLLSNNSVKYTSKDYLLTQNS</sequence>
<dbReference type="Gene3D" id="3.40.630.30">
    <property type="match status" value="1"/>
</dbReference>
<organism evidence="3 4">
    <name type="scientific">Exocentrus adspersus</name>
    <dbReference type="NCBI Taxonomy" id="1586481"/>
    <lineage>
        <taxon>Eukaryota</taxon>
        <taxon>Metazoa</taxon>
        <taxon>Ecdysozoa</taxon>
        <taxon>Arthropoda</taxon>
        <taxon>Hexapoda</taxon>
        <taxon>Insecta</taxon>
        <taxon>Pterygota</taxon>
        <taxon>Neoptera</taxon>
        <taxon>Endopterygota</taxon>
        <taxon>Coleoptera</taxon>
        <taxon>Polyphaga</taxon>
        <taxon>Cucujiformia</taxon>
        <taxon>Chrysomeloidea</taxon>
        <taxon>Cerambycidae</taxon>
        <taxon>Lamiinae</taxon>
        <taxon>Acanthocinini</taxon>
        <taxon>Exocentrus</taxon>
    </lineage>
</organism>
<keyword evidence="4" id="KW-1185">Reference proteome</keyword>
<dbReference type="InterPro" id="IPR027992">
    <property type="entry name" value="tRNA_bind_dom"/>
</dbReference>
<dbReference type="GO" id="GO:0030686">
    <property type="term" value="C:90S preribosome"/>
    <property type="evidence" value="ECO:0007669"/>
    <property type="project" value="TreeGrafter"/>
</dbReference>
<evidence type="ECO:0000313" key="4">
    <source>
        <dbReference type="Proteomes" id="UP001159042"/>
    </source>
</evidence>
<dbReference type="GO" id="GO:0000049">
    <property type="term" value="F:tRNA binding"/>
    <property type="evidence" value="ECO:0007669"/>
    <property type="project" value="TreeGrafter"/>
</dbReference>
<proteinExistence type="predicted"/>
<evidence type="ECO:0000259" key="2">
    <source>
        <dbReference type="Pfam" id="PF13725"/>
    </source>
</evidence>
<dbReference type="PANTHER" id="PTHR10925:SF5">
    <property type="entry name" value="RNA CYTIDINE ACETYLTRANSFERASE"/>
    <property type="match status" value="1"/>
</dbReference>
<dbReference type="Pfam" id="PF13725">
    <property type="entry name" value="tRNA_bind_2"/>
    <property type="match status" value="1"/>
</dbReference>
<reference evidence="3 4" key="1">
    <citation type="journal article" date="2023" name="Insect Mol. Biol.">
        <title>Genome sequencing provides insights into the evolution of gene families encoding plant cell wall-degrading enzymes in longhorned beetles.</title>
        <authorList>
            <person name="Shin N.R."/>
            <person name="Okamura Y."/>
            <person name="Kirsch R."/>
            <person name="Pauchet Y."/>
        </authorList>
    </citation>
    <scope>NUCLEOTIDE SEQUENCE [LARGE SCALE GENOMIC DNA]</scope>
    <source>
        <strain evidence="3">EAD_L_NR</strain>
    </source>
</reference>
<dbReference type="AlphaFoldDB" id="A0AAV8V5X2"/>
<dbReference type="GO" id="GO:0005730">
    <property type="term" value="C:nucleolus"/>
    <property type="evidence" value="ECO:0007669"/>
    <property type="project" value="TreeGrafter"/>
</dbReference>
<dbReference type="PANTHER" id="PTHR10925">
    <property type="entry name" value="N-ACETYLTRANSFERASE 10"/>
    <property type="match status" value="1"/>
</dbReference>
<feature type="domain" description="Possible tRNA binding" evidence="2">
    <location>
        <begin position="125"/>
        <end position="162"/>
    </location>
</feature>
<gene>
    <name evidence="3" type="ORF">NQ315_008930</name>
</gene>
<dbReference type="InterPro" id="IPR032672">
    <property type="entry name" value="TmcA/NAT10/Kre33"/>
</dbReference>
<dbReference type="GO" id="GO:1990883">
    <property type="term" value="F:18S rRNA cytidine N-acetyltransferase activity"/>
    <property type="evidence" value="ECO:0007669"/>
    <property type="project" value="TreeGrafter"/>
</dbReference>
<protein>
    <submittedName>
        <fullName evidence="3">Uncharacterized protein</fullName>
    </submittedName>
</protein>